<evidence type="ECO:0000313" key="3">
    <source>
        <dbReference type="Proteomes" id="UP001583177"/>
    </source>
</evidence>
<evidence type="ECO:0000256" key="1">
    <source>
        <dbReference type="SAM" id="MobiDB-lite"/>
    </source>
</evidence>
<feature type="compositionally biased region" description="Basic and acidic residues" evidence="1">
    <location>
        <begin position="34"/>
        <end position="43"/>
    </location>
</feature>
<comment type="caution">
    <text evidence="2">The sequence shown here is derived from an EMBL/GenBank/DDBJ whole genome shotgun (WGS) entry which is preliminary data.</text>
</comment>
<accession>A0ABR3WIY4</accession>
<organism evidence="2 3">
    <name type="scientific">Diaporthe australafricana</name>
    <dbReference type="NCBI Taxonomy" id="127596"/>
    <lineage>
        <taxon>Eukaryota</taxon>
        <taxon>Fungi</taxon>
        <taxon>Dikarya</taxon>
        <taxon>Ascomycota</taxon>
        <taxon>Pezizomycotina</taxon>
        <taxon>Sordariomycetes</taxon>
        <taxon>Sordariomycetidae</taxon>
        <taxon>Diaporthales</taxon>
        <taxon>Diaporthaceae</taxon>
        <taxon>Diaporthe</taxon>
    </lineage>
</organism>
<feature type="region of interest" description="Disordered" evidence="1">
    <location>
        <begin position="64"/>
        <end position="227"/>
    </location>
</feature>
<evidence type="ECO:0000313" key="2">
    <source>
        <dbReference type="EMBL" id="KAL1862942.1"/>
    </source>
</evidence>
<sequence>MTGMTGDGATNAVLINAVRSSEELPATACIPSEQGRDKDKGMGKDGMIQSDASSAVNAALSVLGTTHQKASREGLLSRWRDQRDMDSKPLKRTTQEYGDTWAVESVEVTPETGRVNKRRLSEDDQVSPFPGSPDGDEDSSSEPRVGNAESSGSLLRPGNAAAARARAQPFQGTPPAQARLSNSQPFSHQSAPYSSPANTSLPSLESYIGYSPPRPPNAVQRAQHQGSTTPIGIVTAEEMQEFRLQYRSTPVLFWPREYEISDTHATVALQALKLRGLSLTELGLVTQPTNPTQSATDTPTLRGSGHPGGAAQPGHDGHAPEYLLDRFIERYEATRTHEGFPPNPAASRARAMLAAGRGFQPRDDDAHGGALASGPVRSIVIQIDDDPADFGITEITCRNARGETIVSRSARRPAQNNGNNSLALNTEIIDIHIEDDLVGAAESTTPAEKFRRLMNSSPTR</sequence>
<proteinExistence type="predicted"/>
<dbReference type="Proteomes" id="UP001583177">
    <property type="component" value="Unassembled WGS sequence"/>
</dbReference>
<feature type="compositionally biased region" description="Basic and acidic residues" evidence="1">
    <location>
        <begin position="78"/>
        <end position="89"/>
    </location>
</feature>
<dbReference type="EMBL" id="JAWRVE010000076">
    <property type="protein sequence ID" value="KAL1862942.1"/>
    <property type="molecule type" value="Genomic_DNA"/>
</dbReference>
<feature type="region of interest" description="Disordered" evidence="1">
    <location>
        <begin position="25"/>
        <end position="50"/>
    </location>
</feature>
<feature type="compositionally biased region" description="Polar residues" evidence="1">
    <location>
        <begin position="179"/>
        <end position="203"/>
    </location>
</feature>
<keyword evidence="3" id="KW-1185">Reference proteome</keyword>
<feature type="compositionally biased region" description="Polar residues" evidence="1">
    <location>
        <begin position="287"/>
        <end position="301"/>
    </location>
</feature>
<name>A0ABR3WIY4_9PEZI</name>
<protein>
    <submittedName>
        <fullName evidence="2">Uncharacterized protein</fullName>
    </submittedName>
</protein>
<gene>
    <name evidence="2" type="ORF">Daus18300_008273</name>
</gene>
<reference evidence="2 3" key="1">
    <citation type="journal article" date="2024" name="IMA Fungus">
        <title>IMA Genome - F19 : A genome assembly and annotation guide to empower mycologists, including annotated draft genome sequences of Ceratocystis pirilliformis, Diaporthe australafricana, Fusarium ophioides, Paecilomyces lecythidis, and Sporothrix stenoceras.</title>
        <authorList>
            <person name="Aylward J."/>
            <person name="Wilson A.M."/>
            <person name="Visagie C.M."/>
            <person name="Spraker J."/>
            <person name="Barnes I."/>
            <person name="Buitendag C."/>
            <person name="Ceriani C."/>
            <person name="Del Mar Angel L."/>
            <person name="du Plessis D."/>
            <person name="Fuchs T."/>
            <person name="Gasser K."/>
            <person name="Kramer D."/>
            <person name="Li W."/>
            <person name="Munsamy K."/>
            <person name="Piso A."/>
            <person name="Price J.L."/>
            <person name="Sonnekus B."/>
            <person name="Thomas C."/>
            <person name="van der Nest A."/>
            <person name="van Dijk A."/>
            <person name="van Heerden A."/>
            <person name="van Vuuren N."/>
            <person name="Yilmaz N."/>
            <person name="Duong T.A."/>
            <person name="van der Merwe N.A."/>
            <person name="Wingfield M.J."/>
            <person name="Wingfield B.D."/>
        </authorList>
    </citation>
    <scope>NUCLEOTIDE SEQUENCE [LARGE SCALE GENOMIC DNA]</scope>
    <source>
        <strain evidence="2 3">CMW 18300</strain>
    </source>
</reference>
<feature type="region of interest" description="Disordered" evidence="1">
    <location>
        <begin position="287"/>
        <end position="318"/>
    </location>
</feature>